<evidence type="ECO:0000256" key="6">
    <source>
        <dbReference type="PROSITE-ProRule" id="PRU10007"/>
    </source>
</evidence>
<dbReference type="Gene3D" id="3.40.309.10">
    <property type="entry name" value="Aldehyde Dehydrogenase, Chain A, domain 2"/>
    <property type="match status" value="1"/>
</dbReference>
<dbReference type="GO" id="GO:0005737">
    <property type="term" value="C:cytoplasm"/>
    <property type="evidence" value="ECO:0007669"/>
    <property type="project" value="TreeGrafter"/>
</dbReference>
<comment type="similarity">
    <text evidence="1 4 7">Belongs to the aldehyde dehydrogenase family.</text>
</comment>
<dbReference type="EMBL" id="KL197713">
    <property type="protein sequence ID" value="KDQ60950.1"/>
    <property type="molecule type" value="Genomic_DNA"/>
</dbReference>
<feature type="active site" evidence="5 6">
    <location>
        <position position="218"/>
    </location>
</feature>
<dbReference type="InterPro" id="IPR015590">
    <property type="entry name" value="Aldehyde_DH_dom"/>
</dbReference>
<dbReference type="PIRSF" id="PIRSF036492">
    <property type="entry name" value="ALDH"/>
    <property type="match status" value="1"/>
</dbReference>
<dbReference type="InterPro" id="IPR029510">
    <property type="entry name" value="Ald_DH_CS_GLU"/>
</dbReference>
<dbReference type="FunFam" id="3.40.605.10:FF:000004">
    <property type="entry name" value="Aldehyde dehydrogenase"/>
    <property type="match status" value="1"/>
</dbReference>
<evidence type="ECO:0000256" key="3">
    <source>
        <dbReference type="ARBA" id="ARBA00023027"/>
    </source>
</evidence>
<dbReference type="AlphaFoldDB" id="A0A067Q4A2"/>
<dbReference type="PROSITE" id="PS00687">
    <property type="entry name" value="ALDEHYDE_DEHYDR_GLU"/>
    <property type="match status" value="1"/>
</dbReference>
<evidence type="ECO:0000256" key="4">
    <source>
        <dbReference type="PIRNR" id="PIRNR036492"/>
    </source>
</evidence>
<feature type="active site" evidence="5">
    <location>
        <position position="252"/>
    </location>
</feature>
<evidence type="ECO:0000313" key="10">
    <source>
        <dbReference type="Proteomes" id="UP000027265"/>
    </source>
</evidence>
<dbReference type="Gene3D" id="3.40.605.10">
    <property type="entry name" value="Aldehyde Dehydrogenase, Chain A, domain 1"/>
    <property type="match status" value="1"/>
</dbReference>
<name>A0A067Q4A2_9AGAM</name>
<evidence type="ECO:0000259" key="8">
    <source>
        <dbReference type="Pfam" id="PF00171"/>
    </source>
</evidence>
<dbReference type="CDD" id="cd07135">
    <property type="entry name" value="ALDH_F14-YMR110C"/>
    <property type="match status" value="1"/>
</dbReference>
<dbReference type="SUPFAM" id="SSF53720">
    <property type="entry name" value="ALDH-like"/>
    <property type="match status" value="1"/>
</dbReference>
<reference evidence="10" key="1">
    <citation type="journal article" date="2014" name="Proc. Natl. Acad. Sci. U.S.A.">
        <title>Extensive sampling of basidiomycete genomes demonstrates inadequacy of the white-rot/brown-rot paradigm for wood decay fungi.</title>
        <authorList>
            <person name="Riley R."/>
            <person name="Salamov A.A."/>
            <person name="Brown D.W."/>
            <person name="Nagy L.G."/>
            <person name="Floudas D."/>
            <person name="Held B.W."/>
            <person name="Levasseur A."/>
            <person name="Lombard V."/>
            <person name="Morin E."/>
            <person name="Otillar R."/>
            <person name="Lindquist E.A."/>
            <person name="Sun H."/>
            <person name="LaButti K.M."/>
            <person name="Schmutz J."/>
            <person name="Jabbour D."/>
            <person name="Luo H."/>
            <person name="Baker S.E."/>
            <person name="Pisabarro A.G."/>
            <person name="Walton J.D."/>
            <person name="Blanchette R.A."/>
            <person name="Henrissat B."/>
            <person name="Martin F."/>
            <person name="Cullen D."/>
            <person name="Hibbett D.S."/>
            <person name="Grigoriev I.V."/>
        </authorList>
    </citation>
    <scope>NUCLEOTIDE SEQUENCE [LARGE SCALE GENOMIC DNA]</scope>
    <source>
        <strain evidence="10">MUCL 33604</strain>
    </source>
</reference>
<keyword evidence="3" id="KW-0520">NAD</keyword>
<dbReference type="PANTHER" id="PTHR43570">
    <property type="entry name" value="ALDEHYDE DEHYDROGENASE"/>
    <property type="match status" value="1"/>
</dbReference>
<sequence>MAQLQHTAIGEIPVIRETLYHTFRAGKTRPLEWRRQQLYQLARMAQENSDAFVEAIGKDLGKPPMETWVGEVGGLIDRCLQCATSLEDWSKPEVIDVPDWQKPWQPTIYKAPKGVVLIIAPWNYPMILSLQPLYGAISAGCCAVVKPSEVSPAYSQLLADLMPKYLDGDAYRVVNGGVEETTELLKYPWDHIFYTGNGRVARIIATAAAKHLTPCSFELGGKSPVIIDSEYDVKLAAKRVLFGKCTNAGQICVAPDYVLIPADRQDEFIAALKEHHESFFPEGPLKSPSYGRIVNGMHHARLTGLLKRTQGKIVLGGQVDDKNGLAPTIVKDVKEGDSLLEGELFGPILPIVPVKDLAEAITYVSERDHPLVLYAFTENPQVKQQLLDNTRSGNIVFNDTFQQLAVNELPFSGVGESGYGYQVMKYSYEGFTHARGSIDMPKEAEPHLEGRYAPYTDDKFKAIQAILHRTIPN</sequence>
<proteinExistence type="inferred from homology"/>
<evidence type="ECO:0000256" key="5">
    <source>
        <dbReference type="PIRSR" id="PIRSR036492-1"/>
    </source>
</evidence>
<gene>
    <name evidence="9" type="ORF">JAAARDRAFT_77074</name>
</gene>
<dbReference type="GO" id="GO:0006081">
    <property type="term" value="P:aldehyde metabolic process"/>
    <property type="evidence" value="ECO:0007669"/>
    <property type="project" value="InterPro"/>
</dbReference>
<dbReference type="PANTHER" id="PTHR43570:SF16">
    <property type="entry name" value="ALDEHYDE DEHYDROGENASE TYPE III, ISOFORM Q"/>
    <property type="match status" value="1"/>
</dbReference>
<dbReference type="InterPro" id="IPR016161">
    <property type="entry name" value="Ald_DH/histidinol_DH"/>
</dbReference>
<accession>A0A067Q4A2</accession>
<dbReference type="OrthoDB" id="440325at2759"/>
<dbReference type="GO" id="GO:0004029">
    <property type="term" value="F:aldehyde dehydrogenase (NAD+) activity"/>
    <property type="evidence" value="ECO:0007669"/>
    <property type="project" value="TreeGrafter"/>
</dbReference>
<feature type="domain" description="Aldehyde dehydrogenase" evidence="8">
    <location>
        <begin position="23"/>
        <end position="434"/>
    </location>
</feature>
<dbReference type="STRING" id="933084.A0A067Q4A2"/>
<evidence type="ECO:0000256" key="1">
    <source>
        <dbReference type="ARBA" id="ARBA00009986"/>
    </source>
</evidence>
<dbReference type="InterPro" id="IPR016162">
    <property type="entry name" value="Ald_DH_N"/>
</dbReference>
<dbReference type="InParanoid" id="A0A067Q4A2"/>
<dbReference type="InterPro" id="IPR016163">
    <property type="entry name" value="Ald_DH_C"/>
</dbReference>
<dbReference type="FunFam" id="3.40.309.10:FF:000003">
    <property type="entry name" value="Aldehyde dehydrogenase"/>
    <property type="match status" value="1"/>
</dbReference>
<evidence type="ECO:0000256" key="7">
    <source>
        <dbReference type="RuleBase" id="RU003345"/>
    </source>
</evidence>
<dbReference type="Pfam" id="PF00171">
    <property type="entry name" value="Aldedh"/>
    <property type="match status" value="1"/>
</dbReference>
<protein>
    <recommendedName>
        <fullName evidence="4">Aldehyde dehydrogenase</fullName>
    </recommendedName>
</protein>
<evidence type="ECO:0000256" key="2">
    <source>
        <dbReference type="ARBA" id="ARBA00023002"/>
    </source>
</evidence>
<keyword evidence="2 4" id="KW-0560">Oxidoreductase</keyword>
<keyword evidence="10" id="KW-1185">Reference proteome</keyword>
<dbReference type="InterPro" id="IPR012394">
    <property type="entry name" value="Aldehyde_DH_NAD(P)"/>
</dbReference>
<evidence type="ECO:0000313" key="9">
    <source>
        <dbReference type="EMBL" id="KDQ60950.1"/>
    </source>
</evidence>
<organism evidence="9 10">
    <name type="scientific">Jaapia argillacea MUCL 33604</name>
    <dbReference type="NCBI Taxonomy" id="933084"/>
    <lineage>
        <taxon>Eukaryota</taxon>
        <taxon>Fungi</taxon>
        <taxon>Dikarya</taxon>
        <taxon>Basidiomycota</taxon>
        <taxon>Agaricomycotina</taxon>
        <taxon>Agaricomycetes</taxon>
        <taxon>Agaricomycetidae</taxon>
        <taxon>Jaapiales</taxon>
        <taxon>Jaapiaceae</taxon>
        <taxon>Jaapia</taxon>
    </lineage>
</organism>
<dbReference type="Proteomes" id="UP000027265">
    <property type="component" value="Unassembled WGS sequence"/>
</dbReference>
<dbReference type="HOGENOM" id="CLU_005391_3_1_1"/>